<evidence type="ECO:0000313" key="2">
    <source>
        <dbReference type="EMBL" id="KAJ7372299.1"/>
    </source>
</evidence>
<dbReference type="EMBL" id="MU826837">
    <property type="protein sequence ID" value="KAJ7372299.1"/>
    <property type="molecule type" value="Genomic_DNA"/>
</dbReference>
<feature type="transmembrane region" description="Helical" evidence="1">
    <location>
        <begin position="111"/>
        <end position="131"/>
    </location>
</feature>
<gene>
    <name evidence="2" type="ORF">OS493_019743</name>
</gene>
<sequence length="177" mass="19698">MIESDLLFPWLDPNLHAVRDQLKDLNNSPAISKARKFTQFIQRHPVASVFLGTFFITGFLPFFLFLAFVAGSSVFVLFSILLFQGGVLAVGMLFLLGMFVPIVLFGTKITAVVYIVYMITATALRVAHVLMNTIVRVPSTILKGVSQKFHDLFPCLGDGDNSRWAKNKQTKAVTLNE</sequence>
<protein>
    <submittedName>
        <fullName evidence="2">Uncharacterized protein</fullName>
    </submittedName>
</protein>
<dbReference type="Proteomes" id="UP001163046">
    <property type="component" value="Unassembled WGS sequence"/>
</dbReference>
<dbReference type="OrthoDB" id="10344580at2759"/>
<feature type="transmembrane region" description="Helical" evidence="1">
    <location>
        <begin position="46"/>
        <end position="69"/>
    </location>
</feature>
<feature type="transmembrane region" description="Helical" evidence="1">
    <location>
        <begin position="75"/>
        <end position="104"/>
    </location>
</feature>
<keyword evidence="1" id="KW-0472">Membrane</keyword>
<name>A0A9X0CSX2_9CNID</name>
<evidence type="ECO:0000313" key="3">
    <source>
        <dbReference type="Proteomes" id="UP001163046"/>
    </source>
</evidence>
<keyword evidence="3" id="KW-1185">Reference proteome</keyword>
<proteinExistence type="predicted"/>
<dbReference type="Pfam" id="PF16015">
    <property type="entry name" value="Promethin"/>
    <property type="match status" value="1"/>
</dbReference>
<evidence type="ECO:0000256" key="1">
    <source>
        <dbReference type="SAM" id="Phobius"/>
    </source>
</evidence>
<organism evidence="2 3">
    <name type="scientific">Desmophyllum pertusum</name>
    <dbReference type="NCBI Taxonomy" id="174260"/>
    <lineage>
        <taxon>Eukaryota</taxon>
        <taxon>Metazoa</taxon>
        <taxon>Cnidaria</taxon>
        <taxon>Anthozoa</taxon>
        <taxon>Hexacorallia</taxon>
        <taxon>Scleractinia</taxon>
        <taxon>Caryophylliina</taxon>
        <taxon>Caryophylliidae</taxon>
        <taxon>Desmophyllum</taxon>
    </lineage>
</organism>
<keyword evidence="1" id="KW-1133">Transmembrane helix</keyword>
<keyword evidence="1" id="KW-0812">Transmembrane</keyword>
<comment type="caution">
    <text evidence="2">The sequence shown here is derived from an EMBL/GenBank/DDBJ whole genome shotgun (WGS) entry which is preliminary data.</text>
</comment>
<reference evidence="2" key="1">
    <citation type="submission" date="2023-01" db="EMBL/GenBank/DDBJ databases">
        <title>Genome assembly of the deep-sea coral Lophelia pertusa.</title>
        <authorList>
            <person name="Herrera S."/>
            <person name="Cordes E."/>
        </authorList>
    </citation>
    <scope>NUCLEOTIDE SEQUENCE</scope>
    <source>
        <strain evidence="2">USNM1676648</strain>
        <tissue evidence="2">Polyp</tissue>
    </source>
</reference>
<dbReference type="AlphaFoldDB" id="A0A9X0CSX2"/>
<accession>A0A9X0CSX2</accession>